<proteinExistence type="predicted"/>
<evidence type="ECO:0000259" key="1">
    <source>
        <dbReference type="Pfam" id="PF06634"/>
    </source>
</evidence>
<dbReference type="REBASE" id="266521">
    <property type="entry name" value="M.Cth5974ORF23490P"/>
</dbReference>
<dbReference type="SUPFAM" id="SSF53335">
    <property type="entry name" value="S-adenosyl-L-methionine-dependent methyltransferases"/>
    <property type="match status" value="2"/>
</dbReference>
<organism evidence="2 3">
    <name type="scientific">Clostridium thermopalmarium DSM 5974</name>
    <dbReference type="NCBI Taxonomy" id="1121340"/>
    <lineage>
        <taxon>Bacteria</taxon>
        <taxon>Bacillati</taxon>
        <taxon>Bacillota</taxon>
        <taxon>Clostridia</taxon>
        <taxon>Eubacteriales</taxon>
        <taxon>Clostridiaceae</taxon>
        <taxon>Clostridium</taxon>
    </lineage>
</organism>
<protein>
    <recommendedName>
        <fullName evidence="1">DUF1156 domain-containing protein</fullName>
    </recommendedName>
</protein>
<dbReference type="AlphaFoldDB" id="A0A2T0AMN1"/>
<evidence type="ECO:0000313" key="3">
    <source>
        <dbReference type="Proteomes" id="UP000239614"/>
    </source>
</evidence>
<accession>A0A2T0AMN1</accession>
<dbReference type="InterPro" id="IPR029063">
    <property type="entry name" value="SAM-dependent_MTases_sf"/>
</dbReference>
<evidence type="ECO:0000313" key="2">
    <source>
        <dbReference type="EMBL" id="PRR70128.1"/>
    </source>
</evidence>
<comment type="caution">
    <text evidence="2">The sequence shown here is derived from an EMBL/GenBank/DDBJ whole genome shotgun (WGS) entry which is preliminary data.</text>
</comment>
<dbReference type="Proteomes" id="UP000239614">
    <property type="component" value="Unassembled WGS sequence"/>
</dbReference>
<dbReference type="Pfam" id="PF06634">
    <property type="entry name" value="DUF1156"/>
    <property type="match status" value="1"/>
</dbReference>
<keyword evidence="3" id="KW-1185">Reference proteome</keyword>
<name>A0A2T0AMN1_9CLOT</name>
<sequence>MSNDKSFIEVQFPVSKVSKESYKERKAGSNQTLTGLGKWWGRKPLILVRSIILGLLMPASDNPKKDREIFLKILSMDEAGLLNRKNQTIPIADIYKNLTPTEQKRFFSEDKGKIVYKRGISKSEKQDLQKTVFKRLSYDEKLKYCCRPEELENIDSLSWQEINGYLGTEANTIQELIVQLSKKRFGHNVKVGDCFSGGGSIPFEAARIGCDVYGSDLNPIAALLTWSGLNIINKSEEEFIKLLEFLEDVFDEATKQIDAWKIETNEYGWKAKYYLYCNETTCPECGCKVPLSPSWVINDPDKVIAILKYNEIKNNFDIDIKTGVSKAEIINAKNNATIQDNNLYCPKCKNRTPISAIRKDRRTNDGKLKYGLREWDSTDFVPLKEDIFQERLYCIKYFEKFNDKTWDEVIKKPASATDACYGNAYYCAPTESDLAREEKVIKLLEERFLSWREKGYIPDSRIEEGSETTRLIRERGWSHWHQLFNPRQLLMHGLLMEIANQKANNQEERVISLLGINSCANWNSKLCYWLSSRKGGGGASTFVNQALNTMFTYTTRTILSLYLSWTLDIKNYEFNSNSTIELIDSRCIEQNCDLWITDPPYADAVNYHELSEFFLAWDKSLISKIFNKWYSDSRRVLAVKGTGETFNNSMVEIYKNLANHTNDDGMQVVMFTHQDVSVWADLTMILWSAGLQVTAAWNIATETESGGLKEGNYVKGTVLLILRKQTSDVTAYLDELYPEIEEEVKRQIDSMRELDDKEDPNFSDADYLLAAYAASLKVLTSYKQIEDIDIKYELSKTRVPGEESPIEKIIKEAVKIAYDYLIPSGFDQFTWKLLIPEERFYIKGLDLEKDGVYQVGAYQELARGFGVREYKDLLASTKANQARLKTALEFGMRGMGDSDRFGSSVLRNVLAALHQSIKEEDTSKGRNWLKNELPNYWQQRNTIIDILDYIATLGNIENMSHWQQEANYAKLLRELIKNDGV</sequence>
<feature type="domain" description="DUF1156" evidence="1">
    <location>
        <begin position="11"/>
        <end position="73"/>
    </location>
</feature>
<reference evidence="2 3" key="1">
    <citation type="submission" date="2018-03" db="EMBL/GenBank/DDBJ databases">
        <title>Genome sequence of Clostridium thermopalmarium DSM 5974.</title>
        <authorList>
            <person name="Poehlein A."/>
            <person name="Daniel R."/>
        </authorList>
    </citation>
    <scope>NUCLEOTIDE SEQUENCE [LARGE SCALE GENOMIC DNA]</scope>
    <source>
        <strain evidence="2 3">DSM 5974</strain>
    </source>
</reference>
<dbReference type="NCBIfam" id="NF042963">
    <property type="entry name" value="DUF1156_antiphage"/>
    <property type="match status" value="1"/>
</dbReference>
<gene>
    <name evidence="2" type="ORF">CPAL_23490</name>
</gene>
<dbReference type="InterPro" id="IPR049953">
    <property type="entry name" value="Antiphage_assoc"/>
</dbReference>
<dbReference type="EMBL" id="PVXN01000058">
    <property type="protein sequence ID" value="PRR70128.1"/>
    <property type="molecule type" value="Genomic_DNA"/>
</dbReference>
<dbReference type="OrthoDB" id="9800801at2"/>
<dbReference type="InterPro" id="IPR009537">
    <property type="entry name" value="DUF1156"/>
</dbReference>